<reference evidence="2 3" key="1">
    <citation type="submission" date="2016-10" db="EMBL/GenBank/DDBJ databases">
        <authorList>
            <person name="de Groot N.N."/>
        </authorList>
    </citation>
    <scope>NUCLEOTIDE SEQUENCE [LARGE SCALE GENOMIC DNA]</scope>
    <source>
        <strain evidence="2 3">CGMCC 1.9113</strain>
    </source>
</reference>
<feature type="region of interest" description="Disordered" evidence="1">
    <location>
        <begin position="97"/>
        <end position="126"/>
    </location>
</feature>
<keyword evidence="3" id="KW-1185">Reference proteome</keyword>
<dbReference type="STRING" id="634430.SAMN04488241_10565"/>
<evidence type="ECO:0000256" key="1">
    <source>
        <dbReference type="SAM" id="MobiDB-lite"/>
    </source>
</evidence>
<proteinExistence type="predicted"/>
<protein>
    <submittedName>
        <fullName evidence="2">Uncharacterized protein</fullName>
    </submittedName>
</protein>
<name>A0A1I5S9E6_9SPHN</name>
<evidence type="ECO:0000313" key="2">
    <source>
        <dbReference type="EMBL" id="SFP67341.1"/>
    </source>
</evidence>
<dbReference type="AlphaFoldDB" id="A0A1I5S9E6"/>
<evidence type="ECO:0000313" key="3">
    <source>
        <dbReference type="Proteomes" id="UP000199586"/>
    </source>
</evidence>
<feature type="compositionally biased region" description="Acidic residues" evidence="1">
    <location>
        <begin position="102"/>
        <end position="114"/>
    </location>
</feature>
<dbReference type="EMBL" id="FOXP01000005">
    <property type="protein sequence ID" value="SFP67341.1"/>
    <property type="molecule type" value="Genomic_DNA"/>
</dbReference>
<dbReference type="Proteomes" id="UP000199586">
    <property type="component" value="Unassembled WGS sequence"/>
</dbReference>
<organism evidence="2 3">
    <name type="scientific">Sphingomonas rubra</name>
    <dbReference type="NCBI Taxonomy" id="634430"/>
    <lineage>
        <taxon>Bacteria</taxon>
        <taxon>Pseudomonadati</taxon>
        <taxon>Pseudomonadota</taxon>
        <taxon>Alphaproteobacteria</taxon>
        <taxon>Sphingomonadales</taxon>
        <taxon>Sphingomonadaceae</taxon>
        <taxon>Sphingomonas</taxon>
    </lineage>
</organism>
<dbReference type="RefSeq" id="WP_245739165.1">
    <property type="nucleotide sequence ID" value="NZ_FOXP01000005.1"/>
</dbReference>
<accession>A0A1I5S9E6</accession>
<sequence length="126" mass="13404">MAVKFAGTMNAINRGLDATKPAKGADMVEDWEAALADLDVTGAKGILRDLASLRKQLEKDSPDADRVHALLHRLGAATTKIADKAETNQEKLKALGEALTEAGEDQPDEEEDAEAAAAPKRARKKA</sequence>
<gene>
    <name evidence="2" type="ORF">SAMN04488241_10565</name>
</gene>